<feature type="compositionally biased region" description="Low complexity" evidence="1">
    <location>
        <begin position="115"/>
        <end position="127"/>
    </location>
</feature>
<dbReference type="Pfam" id="PF13976">
    <property type="entry name" value="gag_pre-integrs"/>
    <property type="match status" value="1"/>
</dbReference>
<dbReference type="EMBL" id="CACVBS010000100">
    <property type="protein sequence ID" value="CAA7270907.1"/>
    <property type="molecule type" value="Genomic_DNA"/>
</dbReference>
<gene>
    <name evidence="4" type="ORF">AAE3_LOCUS13143</name>
</gene>
<feature type="region of interest" description="Disordered" evidence="1">
    <location>
        <begin position="103"/>
        <end position="127"/>
    </location>
</feature>
<evidence type="ECO:0000259" key="2">
    <source>
        <dbReference type="Pfam" id="PF13976"/>
    </source>
</evidence>
<name>A0A8S0WTH4_CYCAE</name>
<feature type="domain" description="Retrovirus-related Pol polyprotein from transposon TNT 1-94-like beta-barrel" evidence="3">
    <location>
        <begin position="184"/>
        <end position="266"/>
    </location>
</feature>
<protein>
    <recommendedName>
        <fullName evidence="6">GAG-pre-integrase domain-containing protein</fullName>
    </recommendedName>
</protein>
<dbReference type="AlphaFoldDB" id="A0A8S0WTH4"/>
<accession>A0A8S0WTH4</accession>
<dbReference type="PANTHER" id="PTHR47592:SF27">
    <property type="entry name" value="OS08G0421700 PROTEIN"/>
    <property type="match status" value="1"/>
</dbReference>
<dbReference type="OrthoDB" id="3035098at2759"/>
<evidence type="ECO:0008006" key="6">
    <source>
        <dbReference type="Google" id="ProtNLM"/>
    </source>
</evidence>
<dbReference type="InterPro" id="IPR054722">
    <property type="entry name" value="PolX-like_BBD"/>
</dbReference>
<organism evidence="4 5">
    <name type="scientific">Cyclocybe aegerita</name>
    <name type="common">Black poplar mushroom</name>
    <name type="synonym">Agrocybe aegerita</name>
    <dbReference type="NCBI Taxonomy" id="1973307"/>
    <lineage>
        <taxon>Eukaryota</taxon>
        <taxon>Fungi</taxon>
        <taxon>Dikarya</taxon>
        <taxon>Basidiomycota</taxon>
        <taxon>Agaricomycotina</taxon>
        <taxon>Agaricomycetes</taxon>
        <taxon>Agaricomycetidae</taxon>
        <taxon>Agaricales</taxon>
        <taxon>Agaricineae</taxon>
        <taxon>Bolbitiaceae</taxon>
        <taxon>Cyclocybe</taxon>
    </lineage>
</organism>
<dbReference type="Pfam" id="PF22936">
    <property type="entry name" value="Pol_BBD"/>
    <property type="match status" value="1"/>
</dbReference>
<dbReference type="PANTHER" id="PTHR47592">
    <property type="entry name" value="PBF68 PROTEIN"/>
    <property type="match status" value="1"/>
</dbReference>
<sequence length="393" mass="42692">MEILNRDFHIILLQSLPPTPIWEAFILTLYKLKTAAEVITRITLHWQRVSQNSTVATLSAPTTALQADAKQKKPDKHCTNCHRRGHTNDVCYWPGGGKAGQFPPGFSQRGGASGPASTSMPSAGTPTATASTAVIKTAYALMAMTGGWDEGGGTREHVVSFIPTEDEPTALVAMSSGGGKLLTYVDSGASDHCFTNKIDFSTYEPFHELCEGQAACRGAKFKILGKGTVEKTFTSEGCKTTITFHNALHTPEFAANLVSVSKFDTAHFKVVFGEGHAQFIDPNGKAFITASCTSGMYLLTREMDTNALSARSHEKPTGIDTWHQRFSHAGVPLIEDMARKDLVDGLHIMDGDRAPGMCEDCIYGKQTSRPYDEDYMPETELLALVHVDLWGPT</sequence>
<evidence type="ECO:0000256" key="1">
    <source>
        <dbReference type="SAM" id="MobiDB-lite"/>
    </source>
</evidence>
<reference evidence="4 5" key="1">
    <citation type="submission" date="2020-01" db="EMBL/GenBank/DDBJ databases">
        <authorList>
            <person name="Gupta K D."/>
        </authorList>
    </citation>
    <scope>NUCLEOTIDE SEQUENCE [LARGE SCALE GENOMIC DNA]</scope>
</reference>
<evidence type="ECO:0000259" key="3">
    <source>
        <dbReference type="Pfam" id="PF22936"/>
    </source>
</evidence>
<evidence type="ECO:0000313" key="5">
    <source>
        <dbReference type="Proteomes" id="UP000467700"/>
    </source>
</evidence>
<comment type="caution">
    <text evidence="4">The sequence shown here is derived from an EMBL/GenBank/DDBJ whole genome shotgun (WGS) entry which is preliminary data.</text>
</comment>
<evidence type="ECO:0000313" key="4">
    <source>
        <dbReference type="EMBL" id="CAA7270907.1"/>
    </source>
</evidence>
<proteinExistence type="predicted"/>
<keyword evidence="5" id="KW-1185">Reference proteome</keyword>
<dbReference type="Proteomes" id="UP000467700">
    <property type="component" value="Unassembled WGS sequence"/>
</dbReference>
<feature type="domain" description="GAG-pre-integrase" evidence="2">
    <location>
        <begin position="295"/>
        <end position="366"/>
    </location>
</feature>
<dbReference type="InterPro" id="IPR025724">
    <property type="entry name" value="GAG-pre-integrase_dom"/>
</dbReference>